<evidence type="ECO:0000256" key="1">
    <source>
        <dbReference type="SAM" id="MobiDB-lite"/>
    </source>
</evidence>
<name>A0A7S3R9Q7_DUNTE</name>
<dbReference type="AlphaFoldDB" id="A0A7S3R9Q7"/>
<sequence>MEAHPGEGQRSLALVWLFKRPHTQEDGPLLSIKQTRFTPEVQAGMQQQELEMELKARAARVHSLAVRPNLQQGPGGEGEARREAAPRMAEARPIERGLPES</sequence>
<organism evidence="2">
    <name type="scientific">Dunaliella tertiolecta</name>
    <name type="common">Green alga</name>
    <dbReference type="NCBI Taxonomy" id="3047"/>
    <lineage>
        <taxon>Eukaryota</taxon>
        <taxon>Viridiplantae</taxon>
        <taxon>Chlorophyta</taxon>
        <taxon>core chlorophytes</taxon>
        <taxon>Chlorophyceae</taxon>
        <taxon>CS clade</taxon>
        <taxon>Chlamydomonadales</taxon>
        <taxon>Dunaliellaceae</taxon>
        <taxon>Dunaliella</taxon>
    </lineage>
</organism>
<gene>
    <name evidence="2" type="ORF">DTER00134_LOCUS22067</name>
</gene>
<protein>
    <submittedName>
        <fullName evidence="2">Uncharacterized protein</fullName>
    </submittedName>
</protein>
<feature type="region of interest" description="Disordered" evidence="1">
    <location>
        <begin position="65"/>
        <end position="101"/>
    </location>
</feature>
<feature type="compositionally biased region" description="Basic and acidic residues" evidence="1">
    <location>
        <begin position="78"/>
        <end position="101"/>
    </location>
</feature>
<accession>A0A7S3R9Q7</accession>
<dbReference type="EMBL" id="HBIP01036330">
    <property type="protein sequence ID" value="CAE0506991.1"/>
    <property type="molecule type" value="Transcribed_RNA"/>
</dbReference>
<evidence type="ECO:0000313" key="2">
    <source>
        <dbReference type="EMBL" id="CAE0506991.1"/>
    </source>
</evidence>
<reference evidence="2" key="1">
    <citation type="submission" date="2021-01" db="EMBL/GenBank/DDBJ databases">
        <authorList>
            <person name="Corre E."/>
            <person name="Pelletier E."/>
            <person name="Niang G."/>
            <person name="Scheremetjew M."/>
            <person name="Finn R."/>
            <person name="Kale V."/>
            <person name="Holt S."/>
            <person name="Cochrane G."/>
            <person name="Meng A."/>
            <person name="Brown T."/>
            <person name="Cohen L."/>
        </authorList>
    </citation>
    <scope>NUCLEOTIDE SEQUENCE</scope>
    <source>
        <strain evidence="2">CCMP1320</strain>
    </source>
</reference>
<proteinExistence type="predicted"/>